<dbReference type="EMBL" id="BMIP01000011">
    <property type="protein sequence ID" value="GGD82144.1"/>
    <property type="molecule type" value="Genomic_DNA"/>
</dbReference>
<evidence type="ECO:0000313" key="3">
    <source>
        <dbReference type="Proteomes" id="UP000612349"/>
    </source>
</evidence>
<reference evidence="2" key="1">
    <citation type="journal article" date="2014" name="Int. J. Syst. Evol. Microbiol.">
        <title>Complete genome sequence of Corynebacterium casei LMG S-19264T (=DSM 44701T), isolated from a smear-ripened cheese.</title>
        <authorList>
            <consortium name="US DOE Joint Genome Institute (JGI-PGF)"/>
            <person name="Walter F."/>
            <person name="Albersmeier A."/>
            <person name="Kalinowski J."/>
            <person name="Ruckert C."/>
        </authorList>
    </citation>
    <scope>NUCLEOTIDE SEQUENCE</scope>
    <source>
        <strain evidence="2">CGMCC 1.15360</strain>
    </source>
</reference>
<evidence type="ECO:0000313" key="2">
    <source>
        <dbReference type="EMBL" id="GGD82144.1"/>
    </source>
</evidence>
<organism evidence="2 3">
    <name type="scientific">Croceicoccus mobilis</name>
    <dbReference type="NCBI Taxonomy" id="1703339"/>
    <lineage>
        <taxon>Bacteria</taxon>
        <taxon>Pseudomonadati</taxon>
        <taxon>Pseudomonadota</taxon>
        <taxon>Alphaproteobacteria</taxon>
        <taxon>Sphingomonadales</taxon>
        <taxon>Erythrobacteraceae</taxon>
        <taxon>Croceicoccus</taxon>
    </lineage>
</organism>
<accession>A0A916Z9N7</accession>
<keyword evidence="3" id="KW-1185">Reference proteome</keyword>
<proteinExistence type="predicted"/>
<protein>
    <submittedName>
        <fullName evidence="2">Uncharacterized protein</fullName>
    </submittedName>
</protein>
<dbReference type="Proteomes" id="UP000612349">
    <property type="component" value="Unassembled WGS sequence"/>
</dbReference>
<reference evidence="2" key="2">
    <citation type="submission" date="2020-09" db="EMBL/GenBank/DDBJ databases">
        <authorList>
            <person name="Sun Q."/>
            <person name="Zhou Y."/>
        </authorList>
    </citation>
    <scope>NUCLEOTIDE SEQUENCE</scope>
    <source>
        <strain evidence="2">CGMCC 1.15360</strain>
    </source>
</reference>
<sequence length="78" mass="8162">MVTSMSRTGSQKPTAMPIRGIGDPQAQIGNVGFFVSARLDGQIFNAPTDSGNMQPQQTSVIGLTKLPVHRPPVASGNV</sequence>
<feature type="compositionally biased region" description="Polar residues" evidence="1">
    <location>
        <begin position="1"/>
        <end position="13"/>
    </location>
</feature>
<evidence type="ECO:0000256" key="1">
    <source>
        <dbReference type="SAM" id="MobiDB-lite"/>
    </source>
</evidence>
<dbReference type="AlphaFoldDB" id="A0A916Z9N7"/>
<gene>
    <name evidence="2" type="ORF">GCM10010990_35120</name>
</gene>
<feature type="region of interest" description="Disordered" evidence="1">
    <location>
        <begin position="1"/>
        <end position="23"/>
    </location>
</feature>
<comment type="caution">
    <text evidence="2">The sequence shown here is derived from an EMBL/GenBank/DDBJ whole genome shotgun (WGS) entry which is preliminary data.</text>
</comment>
<name>A0A916Z9N7_9SPHN</name>